<sequence>GARRTDRGGPLERHAGQGRRHPARRLGGHHRPPHRLGLALGSRARDLESRGAPRRSPRVLLRDGPLPPADARRHPAGVARRQGEVLARGGGRVVHGQRDRPRGPRLRRRARRGRVRAGRPRGGRALPDLGGPARQRRGAAQRDAGL</sequence>
<dbReference type="EMBL" id="CADCVS010000141">
    <property type="protein sequence ID" value="CAA9482019.1"/>
    <property type="molecule type" value="Genomic_DNA"/>
</dbReference>
<feature type="compositionally biased region" description="Low complexity" evidence="1">
    <location>
        <begin position="123"/>
        <end position="133"/>
    </location>
</feature>
<feature type="region of interest" description="Disordered" evidence="1">
    <location>
        <begin position="1"/>
        <end position="146"/>
    </location>
</feature>
<feature type="compositionally biased region" description="Basic residues" evidence="1">
    <location>
        <begin position="16"/>
        <end position="34"/>
    </location>
</feature>
<feature type="compositionally biased region" description="Basic residues" evidence="1">
    <location>
        <begin position="103"/>
        <end position="122"/>
    </location>
</feature>
<feature type="compositionally biased region" description="Basic and acidic residues" evidence="1">
    <location>
        <begin position="1"/>
        <end position="15"/>
    </location>
</feature>
<feature type="non-terminal residue" evidence="2">
    <location>
        <position position="146"/>
    </location>
</feature>
<reference evidence="2" key="1">
    <citation type="submission" date="2020-02" db="EMBL/GenBank/DDBJ databases">
        <authorList>
            <person name="Meier V. D."/>
        </authorList>
    </citation>
    <scope>NUCLEOTIDE SEQUENCE</scope>
    <source>
        <strain evidence="2">AVDCRST_MAG30</strain>
    </source>
</reference>
<dbReference type="AlphaFoldDB" id="A0A6J4S3L0"/>
<organism evidence="2">
    <name type="scientific">uncultured Solirubrobacteraceae bacterium</name>
    <dbReference type="NCBI Taxonomy" id="1162706"/>
    <lineage>
        <taxon>Bacteria</taxon>
        <taxon>Bacillati</taxon>
        <taxon>Actinomycetota</taxon>
        <taxon>Thermoleophilia</taxon>
        <taxon>Solirubrobacterales</taxon>
        <taxon>Solirubrobacteraceae</taxon>
        <taxon>environmental samples</taxon>
    </lineage>
</organism>
<evidence type="ECO:0000313" key="2">
    <source>
        <dbReference type="EMBL" id="CAA9482019.1"/>
    </source>
</evidence>
<feature type="non-terminal residue" evidence="2">
    <location>
        <position position="1"/>
    </location>
</feature>
<name>A0A6J4S3L0_9ACTN</name>
<gene>
    <name evidence="2" type="ORF">AVDCRST_MAG30-852</name>
</gene>
<accession>A0A6J4S3L0</accession>
<protein>
    <submittedName>
        <fullName evidence="2">Organic hydroperoxide resistance protein</fullName>
    </submittedName>
</protein>
<proteinExistence type="predicted"/>
<evidence type="ECO:0000256" key="1">
    <source>
        <dbReference type="SAM" id="MobiDB-lite"/>
    </source>
</evidence>